<reference evidence="2 3" key="1">
    <citation type="submission" date="2020-05" db="EMBL/GenBank/DDBJ databases">
        <title>Complete genome sequencing of Campylobacter and Arcobacter type strains.</title>
        <authorList>
            <person name="Miller W.G."/>
            <person name="Yee E."/>
        </authorList>
    </citation>
    <scope>NUCLEOTIDE SEQUENCE [LARGE SCALE GENOMIC DNA]</scope>
    <source>
        <strain evidence="2 3">LMG 6451</strain>
    </source>
</reference>
<evidence type="ECO:0000313" key="2">
    <source>
        <dbReference type="EMBL" id="QKF85096.1"/>
    </source>
</evidence>
<keyword evidence="1" id="KW-0812">Transmembrane</keyword>
<keyword evidence="1" id="KW-1133">Transmembrane helix</keyword>
<keyword evidence="1" id="KW-0472">Membrane</keyword>
<evidence type="ECO:0000256" key="1">
    <source>
        <dbReference type="SAM" id="Phobius"/>
    </source>
</evidence>
<dbReference type="RefSeq" id="WP_018713944.1">
    <property type="nucleotide sequence ID" value="NZ_CP053832.1"/>
</dbReference>
<protein>
    <submittedName>
        <fullName evidence="2">Uncharacterized protein</fullName>
    </submittedName>
</protein>
<accession>A0AAE7EBE6</accession>
<proteinExistence type="predicted"/>
<evidence type="ECO:0000313" key="3">
    <source>
        <dbReference type="Proteomes" id="UP000509722"/>
    </source>
</evidence>
<organism evidence="2 3">
    <name type="scientific">Campylobacter ureolyticus</name>
    <dbReference type="NCBI Taxonomy" id="827"/>
    <lineage>
        <taxon>Bacteria</taxon>
        <taxon>Pseudomonadati</taxon>
        <taxon>Campylobacterota</taxon>
        <taxon>Epsilonproteobacteria</taxon>
        <taxon>Campylobacterales</taxon>
        <taxon>Campylobacteraceae</taxon>
        <taxon>Campylobacter</taxon>
    </lineage>
</organism>
<dbReference type="AlphaFoldDB" id="A0AAE7EBE6"/>
<dbReference type="Proteomes" id="UP000509722">
    <property type="component" value="Chromosome"/>
</dbReference>
<feature type="transmembrane region" description="Helical" evidence="1">
    <location>
        <begin position="6"/>
        <end position="26"/>
    </location>
</feature>
<gene>
    <name evidence="2" type="ORF">CURT_1668</name>
</gene>
<dbReference type="EMBL" id="CP053832">
    <property type="protein sequence ID" value="QKF85096.1"/>
    <property type="molecule type" value="Genomic_DNA"/>
</dbReference>
<dbReference type="GeneID" id="77176577"/>
<name>A0AAE7EBE6_9BACT</name>
<sequence length="109" mass="13059">MKTIKFLIFLSFYTMIVLYFAVPKLATRPDLVLIDMYYLSKNDLNKNEFFKVLEKSEWFIKTDENVKKISHNDLWKHFKDINSTTLFGVYDPLSSFFTKKPKKERSESN</sequence>